<feature type="transmembrane region" description="Helical" evidence="2">
    <location>
        <begin position="268"/>
        <end position="285"/>
    </location>
</feature>
<protein>
    <submittedName>
        <fullName evidence="3">Uncharacterized protein</fullName>
    </submittedName>
</protein>
<comment type="caution">
    <text evidence="3">The sequence shown here is derived from an EMBL/GenBank/DDBJ whole genome shotgun (WGS) entry which is preliminary data.</text>
</comment>
<keyword evidence="4" id="KW-1185">Reference proteome</keyword>
<feature type="transmembrane region" description="Helical" evidence="2">
    <location>
        <begin position="220"/>
        <end position="241"/>
    </location>
</feature>
<feature type="compositionally biased region" description="Low complexity" evidence="1">
    <location>
        <begin position="1"/>
        <end position="51"/>
    </location>
</feature>
<evidence type="ECO:0000313" key="3">
    <source>
        <dbReference type="EMBL" id="KAJ3181751.1"/>
    </source>
</evidence>
<evidence type="ECO:0000313" key="4">
    <source>
        <dbReference type="Proteomes" id="UP001212152"/>
    </source>
</evidence>
<dbReference type="AlphaFoldDB" id="A0AAD5TQF3"/>
<feature type="transmembrane region" description="Helical" evidence="2">
    <location>
        <begin position="126"/>
        <end position="147"/>
    </location>
</feature>
<feature type="compositionally biased region" description="Polar residues" evidence="1">
    <location>
        <begin position="68"/>
        <end position="85"/>
    </location>
</feature>
<feature type="region of interest" description="Disordered" evidence="1">
    <location>
        <begin position="1"/>
        <end position="52"/>
    </location>
</feature>
<keyword evidence="2" id="KW-0472">Membrane</keyword>
<organism evidence="3 4">
    <name type="scientific">Geranomyces variabilis</name>
    <dbReference type="NCBI Taxonomy" id="109894"/>
    <lineage>
        <taxon>Eukaryota</taxon>
        <taxon>Fungi</taxon>
        <taxon>Fungi incertae sedis</taxon>
        <taxon>Chytridiomycota</taxon>
        <taxon>Chytridiomycota incertae sedis</taxon>
        <taxon>Chytridiomycetes</taxon>
        <taxon>Spizellomycetales</taxon>
        <taxon>Powellomycetaceae</taxon>
        <taxon>Geranomyces</taxon>
    </lineage>
</organism>
<gene>
    <name evidence="3" type="ORF">HDU87_000769</name>
</gene>
<feature type="compositionally biased region" description="Acidic residues" evidence="1">
    <location>
        <begin position="401"/>
        <end position="420"/>
    </location>
</feature>
<dbReference type="EMBL" id="JADGJQ010000011">
    <property type="protein sequence ID" value="KAJ3181751.1"/>
    <property type="molecule type" value="Genomic_DNA"/>
</dbReference>
<feature type="compositionally biased region" description="Basic and acidic residues" evidence="1">
    <location>
        <begin position="429"/>
        <end position="444"/>
    </location>
</feature>
<proteinExistence type="predicted"/>
<feature type="transmembrane region" description="Helical" evidence="2">
    <location>
        <begin position="196"/>
        <end position="213"/>
    </location>
</feature>
<sequence>MSSSGSQTTAGPSSSSSLAAMPSPRSSPTNTTNSTSSDSVSGSGSGNDTSVPLVNITITVPDSSAIANASQQTSGGDATAPNTSPIDPKTYTPPPINPSADPIQPNKGALVLQTYGDVQLSNTNSALFGALTVIGIVVLFSAWKAYLRRRKPIYLLNGLQATFLFIKTLSATFYAVMVSGSLNCKARSPMMNIPMVLAWDLIYGIMLIKLLLFTEWKRTVMVVVPLGAIAHFAIVTAGIVMRTSGVSSLGLCTDTYPLLFKHQYDVELILEVFLTGILLHGLASKKSGVFAGTKEVFRQLQFNEHTRVFLVVIFVTLKIIFSYGHYDVPTALTHGFDSARSAVVSWAITRGVRSSKSESPAALTTGLPSPHRRGQSFKVPTSDAPRKQSLMAKIKRSTRSEDDDDDGGLSPDDSGEDFDDIPGFNFSGDVKHRVASADDSKDTVAGRSAGDLV</sequence>
<evidence type="ECO:0000256" key="1">
    <source>
        <dbReference type="SAM" id="MobiDB-lite"/>
    </source>
</evidence>
<accession>A0AAD5TQF3</accession>
<feature type="region of interest" description="Disordered" evidence="1">
    <location>
        <begin position="357"/>
        <end position="453"/>
    </location>
</feature>
<name>A0AAD5TQF3_9FUNG</name>
<feature type="transmembrane region" description="Helical" evidence="2">
    <location>
        <begin position="306"/>
        <end position="326"/>
    </location>
</feature>
<dbReference type="Proteomes" id="UP001212152">
    <property type="component" value="Unassembled WGS sequence"/>
</dbReference>
<reference evidence="3" key="1">
    <citation type="submission" date="2020-05" db="EMBL/GenBank/DDBJ databases">
        <title>Phylogenomic resolution of chytrid fungi.</title>
        <authorList>
            <person name="Stajich J.E."/>
            <person name="Amses K."/>
            <person name="Simmons R."/>
            <person name="Seto K."/>
            <person name="Myers J."/>
            <person name="Bonds A."/>
            <person name="Quandt C.A."/>
            <person name="Barry K."/>
            <person name="Liu P."/>
            <person name="Grigoriev I."/>
            <person name="Longcore J.E."/>
            <person name="James T.Y."/>
        </authorList>
    </citation>
    <scope>NUCLEOTIDE SEQUENCE</scope>
    <source>
        <strain evidence="3">JEL0379</strain>
    </source>
</reference>
<feature type="region of interest" description="Disordered" evidence="1">
    <location>
        <begin position="68"/>
        <end position="103"/>
    </location>
</feature>
<keyword evidence="2" id="KW-0812">Transmembrane</keyword>
<evidence type="ECO:0000256" key="2">
    <source>
        <dbReference type="SAM" id="Phobius"/>
    </source>
</evidence>
<keyword evidence="2" id="KW-1133">Transmembrane helix</keyword>
<feature type="transmembrane region" description="Helical" evidence="2">
    <location>
        <begin position="154"/>
        <end position="176"/>
    </location>
</feature>